<dbReference type="SUPFAM" id="SSF54534">
    <property type="entry name" value="FKBP-like"/>
    <property type="match status" value="1"/>
</dbReference>
<feature type="domain" description="PpiC" evidence="8">
    <location>
        <begin position="71"/>
        <end position="182"/>
    </location>
</feature>
<dbReference type="PANTHER" id="PTHR10657:SF4">
    <property type="entry name" value="PEPTIDYL-PROLYL CIS-TRANS ISOMERASE-RELATED"/>
    <property type="match status" value="1"/>
</dbReference>
<name>A0A0F7SGR6_PHARH</name>
<dbReference type="GO" id="GO:0003755">
    <property type="term" value="F:peptidyl-prolyl cis-trans isomerase activity"/>
    <property type="evidence" value="ECO:0007669"/>
    <property type="project" value="UniProtKB-UniRule"/>
</dbReference>
<dbReference type="GO" id="GO:0080090">
    <property type="term" value="P:regulation of primary metabolic process"/>
    <property type="evidence" value="ECO:0007669"/>
    <property type="project" value="UniProtKB-ARBA"/>
</dbReference>
<dbReference type="GO" id="GO:0005634">
    <property type="term" value="C:nucleus"/>
    <property type="evidence" value="ECO:0007669"/>
    <property type="project" value="TreeGrafter"/>
</dbReference>
<feature type="region of interest" description="Disordered" evidence="6">
    <location>
        <begin position="50"/>
        <end position="75"/>
    </location>
</feature>
<dbReference type="Gene3D" id="2.20.70.10">
    <property type="match status" value="1"/>
</dbReference>
<dbReference type="PROSITE" id="PS50198">
    <property type="entry name" value="PPIC_PPIASE_2"/>
    <property type="match status" value="1"/>
</dbReference>
<dbReference type="EMBL" id="LN483167">
    <property type="protein sequence ID" value="CDZ96943.1"/>
    <property type="molecule type" value="Genomic_DNA"/>
</dbReference>
<dbReference type="GO" id="GO:0005829">
    <property type="term" value="C:cytosol"/>
    <property type="evidence" value="ECO:0007669"/>
    <property type="project" value="TreeGrafter"/>
</dbReference>
<dbReference type="SMART" id="SM00456">
    <property type="entry name" value="WW"/>
    <property type="match status" value="1"/>
</dbReference>
<protein>
    <recommendedName>
        <fullName evidence="5">Peptidyl-prolyl cis-trans isomerase</fullName>
        <ecNumber evidence="5">5.2.1.8</ecNumber>
    </recommendedName>
</protein>
<evidence type="ECO:0000313" key="9">
    <source>
        <dbReference type="EMBL" id="CDZ96943.1"/>
    </source>
</evidence>
<dbReference type="GO" id="GO:0060255">
    <property type="term" value="P:regulation of macromolecule metabolic process"/>
    <property type="evidence" value="ECO:0007669"/>
    <property type="project" value="UniProtKB-ARBA"/>
</dbReference>
<evidence type="ECO:0000256" key="4">
    <source>
        <dbReference type="PROSITE-ProRule" id="PRU00278"/>
    </source>
</evidence>
<dbReference type="EC" id="5.2.1.8" evidence="5"/>
<evidence type="ECO:0000256" key="2">
    <source>
        <dbReference type="ARBA" id="ARBA00023110"/>
    </source>
</evidence>
<organism evidence="9">
    <name type="scientific">Phaffia rhodozyma</name>
    <name type="common">Yeast</name>
    <name type="synonym">Xanthophyllomyces dendrorhous</name>
    <dbReference type="NCBI Taxonomy" id="264483"/>
    <lineage>
        <taxon>Eukaryota</taxon>
        <taxon>Fungi</taxon>
        <taxon>Dikarya</taxon>
        <taxon>Basidiomycota</taxon>
        <taxon>Agaricomycotina</taxon>
        <taxon>Tremellomycetes</taxon>
        <taxon>Cystofilobasidiales</taxon>
        <taxon>Mrakiaceae</taxon>
        <taxon>Phaffia</taxon>
    </lineage>
</organism>
<dbReference type="Gene3D" id="3.10.50.40">
    <property type="match status" value="1"/>
</dbReference>
<dbReference type="PANTHER" id="PTHR10657">
    <property type="entry name" value="PEPTIDYL-PROLYL CIS-TRANS ISOMERASE"/>
    <property type="match status" value="1"/>
</dbReference>
<comment type="catalytic activity">
    <reaction evidence="1 5">
        <text>[protein]-peptidylproline (omega=180) = [protein]-peptidylproline (omega=0)</text>
        <dbReference type="Rhea" id="RHEA:16237"/>
        <dbReference type="Rhea" id="RHEA-COMP:10747"/>
        <dbReference type="Rhea" id="RHEA-COMP:10748"/>
        <dbReference type="ChEBI" id="CHEBI:83833"/>
        <dbReference type="ChEBI" id="CHEBI:83834"/>
        <dbReference type="EC" id="5.2.1.8"/>
    </reaction>
</comment>
<evidence type="ECO:0000256" key="5">
    <source>
        <dbReference type="RuleBase" id="RU363014"/>
    </source>
</evidence>
<reference evidence="9" key="1">
    <citation type="submission" date="2014-08" db="EMBL/GenBank/DDBJ databases">
        <authorList>
            <person name="Sharma Rahul"/>
            <person name="Thines Marco"/>
        </authorList>
    </citation>
    <scope>NUCLEOTIDE SEQUENCE</scope>
</reference>
<evidence type="ECO:0000259" key="7">
    <source>
        <dbReference type="PROSITE" id="PS50020"/>
    </source>
</evidence>
<dbReference type="CDD" id="cd00201">
    <property type="entry name" value="WW"/>
    <property type="match status" value="1"/>
</dbReference>
<dbReference type="InterPro" id="IPR036020">
    <property type="entry name" value="WW_dom_sf"/>
</dbReference>
<sequence>MATPNDWEVRFSKSKSLPYFYSPSTGTSVWEAPAHLSHNQIAGLPGAANYLRGATSRPTAQPSGSSESSGPEKVRASHLLIKHRGSRRASSWKEANITRSKEEAIAILREYRDILAKDPSQFPSLAAAESHCSSHAKSGDLGYFSRGQMQKPFEDAVYRLNVGEISGIVDTESGVHLILRTA</sequence>
<dbReference type="SUPFAM" id="SSF51045">
    <property type="entry name" value="WW domain"/>
    <property type="match status" value="1"/>
</dbReference>
<dbReference type="InterPro" id="IPR000297">
    <property type="entry name" value="PPIase_PpiC"/>
</dbReference>
<dbReference type="FunFam" id="3.10.50.40:FF:000010">
    <property type="entry name" value="Peptidyl-prolyl cis-trans isomerase Pin1"/>
    <property type="match status" value="1"/>
</dbReference>
<dbReference type="PROSITE" id="PS50020">
    <property type="entry name" value="WW_DOMAIN_2"/>
    <property type="match status" value="1"/>
</dbReference>
<evidence type="ECO:0000256" key="1">
    <source>
        <dbReference type="ARBA" id="ARBA00000971"/>
    </source>
</evidence>
<evidence type="ECO:0000256" key="6">
    <source>
        <dbReference type="SAM" id="MobiDB-lite"/>
    </source>
</evidence>
<dbReference type="AlphaFoldDB" id="A0A0F7SGR6"/>
<accession>A0A0F7SGR6</accession>
<dbReference type="InterPro" id="IPR051370">
    <property type="entry name" value="PPIase_Pin1"/>
</dbReference>
<keyword evidence="3 4" id="KW-0413">Isomerase</keyword>
<dbReference type="InterPro" id="IPR046357">
    <property type="entry name" value="PPIase_dom_sf"/>
</dbReference>
<dbReference type="Pfam" id="PF00639">
    <property type="entry name" value="Rotamase"/>
    <property type="match status" value="1"/>
</dbReference>
<feature type="domain" description="WW" evidence="7">
    <location>
        <begin position="1"/>
        <end position="35"/>
    </location>
</feature>
<evidence type="ECO:0000256" key="3">
    <source>
        <dbReference type="ARBA" id="ARBA00023235"/>
    </source>
</evidence>
<dbReference type="InterPro" id="IPR001202">
    <property type="entry name" value="WW_dom"/>
</dbReference>
<evidence type="ECO:0000259" key="8">
    <source>
        <dbReference type="PROSITE" id="PS50198"/>
    </source>
</evidence>
<proteinExistence type="predicted"/>
<keyword evidence="2 4" id="KW-0697">Rotamase</keyword>